<dbReference type="EMBL" id="JACXVP010000012">
    <property type="protein sequence ID" value="KAG5572088.1"/>
    <property type="molecule type" value="Genomic_DNA"/>
</dbReference>
<sequence length="387" mass="45863">MTETDEIVESREQGLLRSVEEGFWNQYIRDAGWLLSLQVPQYMVEQVLLGEWIWKRSKIKLVWWNAYAGSAPATDKPKSTWIRVLPMHLWTDETFHDICELYAMREFSDCIEDMELIDLQLIGGSYTLFKEDNHTTASRIDRILWEQSKSYFKFENWWMSDRVMEWWSDFELHGNLKVKKNNILNQMAEIESHLNNRTLIKEETARKATLFIEYKGGLELEIKGPLAQGGDRNTEFFYQIANAHKRERLFLSQKESRKRSYVSTRICIQKLKIGDPLKTSAIIQPSQKLERRLCKKILRNNKTKHRTLMVLQWEQDIMEAFHNFHSTDLQISKVLTARLKRLVDKQHIAFVRGRRIMDAVPHSQCFGRRKATRACFATRRAARRSPF</sequence>
<evidence type="ECO:0000313" key="1">
    <source>
        <dbReference type="EMBL" id="KAG5572088.1"/>
    </source>
</evidence>
<gene>
    <name evidence="1" type="ORF">H5410_061854</name>
</gene>
<name>A0A9J5WAG2_SOLCO</name>
<comment type="caution">
    <text evidence="1">The sequence shown here is derived from an EMBL/GenBank/DDBJ whole genome shotgun (WGS) entry which is preliminary data.</text>
</comment>
<reference evidence="1 2" key="1">
    <citation type="submission" date="2020-09" db="EMBL/GenBank/DDBJ databases">
        <title>De no assembly of potato wild relative species, Solanum commersonii.</title>
        <authorList>
            <person name="Cho K."/>
        </authorList>
    </citation>
    <scope>NUCLEOTIDE SEQUENCE [LARGE SCALE GENOMIC DNA]</scope>
    <source>
        <strain evidence="1">LZ3.2</strain>
        <tissue evidence="1">Leaf</tissue>
    </source>
</reference>
<dbReference type="AlphaFoldDB" id="A0A9J5WAG2"/>
<proteinExistence type="predicted"/>
<keyword evidence="2" id="KW-1185">Reference proteome</keyword>
<evidence type="ECO:0000313" key="2">
    <source>
        <dbReference type="Proteomes" id="UP000824120"/>
    </source>
</evidence>
<protein>
    <submittedName>
        <fullName evidence="1">Uncharacterized protein</fullName>
    </submittedName>
</protein>
<organism evidence="1 2">
    <name type="scientific">Solanum commersonii</name>
    <name type="common">Commerson's wild potato</name>
    <name type="synonym">Commerson's nightshade</name>
    <dbReference type="NCBI Taxonomy" id="4109"/>
    <lineage>
        <taxon>Eukaryota</taxon>
        <taxon>Viridiplantae</taxon>
        <taxon>Streptophyta</taxon>
        <taxon>Embryophyta</taxon>
        <taxon>Tracheophyta</taxon>
        <taxon>Spermatophyta</taxon>
        <taxon>Magnoliopsida</taxon>
        <taxon>eudicotyledons</taxon>
        <taxon>Gunneridae</taxon>
        <taxon>Pentapetalae</taxon>
        <taxon>asterids</taxon>
        <taxon>lamiids</taxon>
        <taxon>Solanales</taxon>
        <taxon>Solanaceae</taxon>
        <taxon>Solanoideae</taxon>
        <taxon>Solaneae</taxon>
        <taxon>Solanum</taxon>
    </lineage>
</organism>
<dbReference type="OrthoDB" id="1304591at2759"/>
<dbReference type="Proteomes" id="UP000824120">
    <property type="component" value="Chromosome 12"/>
</dbReference>
<accession>A0A9J5WAG2</accession>